<dbReference type="InterPro" id="IPR051324">
    <property type="entry name" value="Stress/Tellurium_Resist"/>
</dbReference>
<evidence type="ECO:0000259" key="1">
    <source>
        <dbReference type="Pfam" id="PF02342"/>
    </source>
</evidence>
<dbReference type="Gene3D" id="2.60.60.30">
    <property type="entry name" value="sav2460 like domains"/>
    <property type="match status" value="1"/>
</dbReference>
<dbReference type="PANTHER" id="PTHR32097">
    <property type="entry name" value="CAMP-BINDING PROTEIN 1-RELATED"/>
    <property type="match status" value="1"/>
</dbReference>
<gene>
    <name evidence="2" type="ORF">BRAN1462_LOCUS59508</name>
</gene>
<dbReference type="AlphaFoldDB" id="A0A6U9KJU0"/>
<protein>
    <recommendedName>
        <fullName evidence="1">TerD domain-containing protein</fullName>
    </recommendedName>
</protein>
<accession>A0A6U9KJU0</accession>
<evidence type="ECO:0000313" key="2">
    <source>
        <dbReference type="EMBL" id="CAD9641686.1"/>
    </source>
</evidence>
<feature type="domain" description="TerD" evidence="1">
    <location>
        <begin position="270"/>
        <end position="451"/>
    </location>
</feature>
<dbReference type="Pfam" id="PF02342">
    <property type="entry name" value="TerD"/>
    <property type="match status" value="1"/>
</dbReference>
<sequence>MALHGSNLAKLRGACAAKRSGSQGHLPAVERLSSASSGLSSTKVAELPPLVVTRLERVDPRVGINAPEFLVPGGIFAERVMVELTCDKGLQLRYVVEKLKDGQEATLRGTHLHTKLAHDGKLYRKPFVLDEYGTFVVHAMCMREDEVVWVSDVVAQKYKVQATEVVPLRGKHLATLPTQMVRGMLRFAGMTTKAVGPKLETMRRIIASASKTAEELVCMKVEKKKGRSGSVEVSFSVQVARDGDAEAAAAGVTDPSLVERISKVAGVSASRVSVEAAAKQLEAILLHLSWTYPSSGTDYLDGSCLVYAEDRLLDVVDYRGAQSVQKTRASSATCEWSAGRNPNGSVIHSGDVMSRTGGRHAIYVRLAELPAAVSDCFFTLSAYNCRNLSKFVAPRVLLFDADHDCHLLAEYAVEDAGVASAAVMCSLTRDAGDARAWSVVSYGQTCDGTVRDYAPIEASIVPVQARRGNALRRLPLVLLCELWHSNRAFPRGLEEREDVVVPCLELEPDLFRHVVGFL</sequence>
<dbReference type="PANTHER" id="PTHR32097:SF17">
    <property type="entry name" value="CAMP-BINDING PROTEIN 1-RELATED"/>
    <property type="match status" value="1"/>
</dbReference>
<dbReference type="InterPro" id="IPR003325">
    <property type="entry name" value="TerD"/>
</dbReference>
<reference evidence="2" key="1">
    <citation type="submission" date="2021-01" db="EMBL/GenBank/DDBJ databases">
        <authorList>
            <person name="Corre E."/>
            <person name="Pelletier E."/>
            <person name="Niang G."/>
            <person name="Scheremetjew M."/>
            <person name="Finn R."/>
            <person name="Kale V."/>
            <person name="Holt S."/>
            <person name="Cochrane G."/>
            <person name="Meng A."/>
            <person name="Brown T."/>
            <person name="Cohen L."/>
        </authorList>
    </citation>
    <scope>NUCLEOTIDE SEQUENCE</scope>
    <source>
        <strain evidence="2">RCC3387</strain>
    </source>
</reference>
<name>A0A6U9KJU0_9DINO</name>
<organism evidence="2">
    <name type="scientific">Zooxanthella nutricula</name>
    <dbReference type="NCBI Taxonomy" id="1333877"/>
    <lineage>
        <taxon>Eukaryota</taxon>
        <taxon>Sar</taxon>
        <taxon>Alveolata</taxon>
        <taxon>Dinophyceae</taxon>
        <taxon>Peridiniales</taxon>
        <taxon>Peridiniales incertae sedis</taxon>
        <taxon>Zooxanthella</taxon>
    </lineage>
</organism>
<proteinExistence type="predicted"/>
<dbReference type="EMBL" id="HBGW01093766">
    <property type="protein sequence ID" value="CAD9641686.1"/>
    <property type="molecule type" value="Transcribed_RNA"/>
</dbReference>